<evidence type="ECO:0000313" key="2">
    <source>
        <dbReference type="EnsemblMetazoa" id="GMOY001827-PA"/>
    </source>
</evidence>
<evidence type="ECO:0000259" key="1">
    <source>
        <dbReference type="PROSITE" id="PS51286"/>
    </source>
</evidence>
<dbReference type="InterPro" id="IPR013584">
    <property type="entry name" value="RAP"/>
</dbReference>
<dbReference type="STRING" id="37546.A0A1B0FDZ6"/>
<name>A0A1B0FDZ6_GLOMM</name>
<dbReference type="AlphaFoldDB" id="A0A1B0FDZ6"/>
<organism evidence="2 3">
    <name type="scientific">Glossina morsitans morsitans</name>
    <name type="common">Savannah tsetse fly</name>
    <dbReference type="NCBI Taxonomy" id="37546"/>
    <lineage>
        <taxon>Eukaryota</taxon>
        <taxon>Metazoa</taxon>
        <taxon>Ecdysozoa</taxon>
        <taxon>Arthropoda</taxon>
        <taxon>Hexapoda</taxon>
        <taxon>Insecta</taxon>
        <taxon>Pterygota</taxon>
        <taxon>Neoptera</taxon>
        <taxon>Endopterygota</taxon>
        <taxon>Diptera</taxon>
        <taxon>Brachycera</taxon>
        <taxon>Muscomorpha</taxon>
        <taxon>Hippoboscoidea</taxon>
        <taxon>Glossinidae</taxon>
        <taxon>Glossina</taxon>
    </lineage>
</organism>
<dbReference type="EnsemblMetazoa" id="GMOY001827-RA">
    <property type="protein sequence ID" value="GMOY001827-PA"/>
    <property type="gene ID" value="GMOY001827"/>
</dbReference>
<dbReference type="Pfam" id="PF08373">
    <property type="entry name" value="RAP"/>
    <property type="match status" value="1"/>
</dbReference>
<dbReference type="VEuPathDB" id="VectorBase:GMOY001827"/>
<dbReference type="SMART" id="SM00952">
    <property type="entry name" value="RAP"/>
    <property type="match status" value="1"/>
</dbReference>
<keyword evidence="3" id="KW-1185">Reference proteome</keyword>
<feature type="domain" description="RAP" evidence="1">
    <location>
        <begin position="885"/>
        <end position="946"/>
    </location>
</feature>
<dbReference type="PhylomeDB" id="A0A1B0FDZ6"/>
<dbReference type="Pfam" id="PF06743">
    <property type="entry name" value="FAST_1"/>
    <property type="match status" value="1"/>
</dbReference>
<dbReference type="GO" id="GO:0044528">
    <property type="term" value="P:regulation of mitochondrial mRNA stability"/>
    <property type="evidence" value="ECO:0007669"/>
    <property type="project" value="InterPro"/>
</dbReference>
<accession>A0A1B0FDZ6</accession>
<reference evidence="2" key="1">
    <citation type="submission" date="2020-05" db="UniProtKB">
        <authorList>
            <consortium name="EnsemblMetazoa"/>
        </authorList>
    </citation>
    <scope>IDENTIFICATION</scope>
    <source>
        <strain evidence="2">Yale</strain>
    </source>
</reference>
<dbReference type="EMBL" id="CCAG010016923">
    <property type="status" value="NOT_ANNOTATED_CDS"/>
    <property type="molecule type" value="Genomic_DNA"/>
</dbReference>
<evidence type="ECO:0000313" key="3">
    <source>
        <dbReference type="Proteomes" id="UP000092444"/>
    </source>
</evidence>
<protein>
    <recommendedName>
        <fullName evidence="1">RAP domain-containing protein</fullName>
    </recommendedName>
</protein>
<dbReference type="InterPro" id="IPR010622">
    <property type="entry name" value="FAST_Leu-rich"/>
</dbReference>
<sequence length="952" mass="110349">MYTKLITNQTNQLLKNITKFWHLQPIKCLVRITNTTYSNLDQLKSKSSFGKEVTTYCNNYKETLNEREYSDIKNAWNNKETSFESYETDKVNGEYVVNANDEIEGDENVSIKNLLYDERQDDIMKLLNSCQNCAELNELVLNFDDRLKKEHVIQSVILTWMFTSSLTEEAMKENLLKYLLTCLEPYILDLNINEASCTFLYLRKMQVPKTHPVMCSLLTKALDSVNDPLEFVDLAALSQLAVAINTGQDFFTPILCANFINRVHKYIKTCRTREDARLLAICVLNLQPLIDDEILNSFKERISILLQNGVISANCPKVIIKLLNMLNIGVWSHKNAAAIRDLLAALKPCIKQLEDNVLKNVCRIYLYHMEPATLHERLAEALEDLFNRKMSPETLAYFVPFSEPIRRNALINTFKTFINSSEVWEQSNSSAHLFSALRALKISDVGICDKYWNGVLKELNYASQTDIGQLRFLRHCHRYMHFNNNLGGTYRHLGVEQRLSQMAITAIEYDIFGRIPQIFARLASFVFAYGHTPHCLKKYPNILLSKVINMAEQFTPGDCFLISRGLYISLELRYRYHIPPLVNMQLAAIDSVLASCAERYANISEENQHNLHDLNLLVRCLSNRKKKFTIDSIPALKNSVIYHRILAKYKDVKCDDLNSRILKDMAYNFTATNYLAPEILESMFEYITNNYEHIAGDTVEKVLTCAYNLGYMPKSSEPLQKASLIMLRDFNYMNGLSLVQACLALCFYKAISQELIDKVFCVNFIQRVENEIQMCYSKATYPERALKLVMQLNRSVCLDYPECKVPWFQQNFIEAHMSKKPFHESPFSRDVRKFLETLLQDDSYFRCNHVTPYGYQIDFVIHFDRDKKAIKAPMETTMLHRITKVAILLLKLDSFCENDLKALRGPDSLKVKHLEMMGYKVLRIAEHEWNSKYMNAEQAKRNYLKCLLQISN</sequence>
<proteinExistence type="predicted"/>
<dbReference type="InterPro" id="IPR013579">
    <property type="entry name" value="FAST_2"/>
</dbReference>
<dbReference type="PROSITE" id="PS51286">
    <property type="entry name" value="RAP"/>
    <property type="match status" value="1"/>
</dbReference>
<dbReference type="Pfam" id="PF08368">
    <property type="entry name" value="FAST_2"/>
    <property type="match status" value="1"/>
</dbReference>
<dbReference type="Proteomes" id="UP000092444">
    <property type="component" value="Unassembled WGS sequence"/>
</dbReference>